<dbReference type="PROSITE" id="PS51278">
    <property type="entry name" value="GATASE_TYPE_2"/>
    <property type="match status" value="1"/>
</dbReference>
<comment type="caution">
    <text evidence="2">The sequence shown here is derived from an EMBL/GenBank/DDBJ whole genome shotgun (WGS) entry which is preliminary data.</text>
</comment>
<dbReference type="InterPro" id="IPR017932">
    <property type="entry name" value="GATase_2_dom"/>
</dbReference>
<name>X0XIP2_9ZZZZ</name>
<dbReference type="EMBL" id="BARS01035996">
    <property type="protein sequence ID" value="GAG24846.1"/>
    <property type="molecule type" value="Genomic_DNA"/>
</dbReference>
<organism evidence="2">
    <name type="scientific">marine sediment metagenome</name>
    <dbReference type="NCBI Taxonomy" id="412755"/>
    <lineage>
        <taxon>unclassified sequences</taxon>
        <taxon>metagenomes</taxon>
        <taxon>ecological metagenomes</taxon>
    </lineage>
</organism>
<reference evidence="2" key="1">
    <citation type="journal article" date="2014" name="Front. Microbiol.">
        <title>High frequency of phylogenetically diverse reductive dehalogenase-homologous genes in deep subseafloor sedimentary metagenomes.</title>
        <authorList>
            <person name="Kawai M."/>
            <person name="Futagami T."/>
            <person name="Toyoda A."/>
            <person name="Takaki Y."/>
            <person name="Nishi S."/>
            <person name="Hori S."/>
            <person name="Arai W."/>
            <person name="Tsubouchi T."/>
            <person name="Morono Y."/>
            <person name="Uchiyama I."/>
            <person name="Ito T."/>
            <person name="Fujiyama A."/>
            <person name="Inagaki F."/>
            <person name="Takami H."/>
        </authorList>
    </citation>
    <scope>NUCLEOTIDE SEQUENCE</scope>
    <source>
        <strain evidence="2">Expedition CK06-06</strain>
    </source>
</reference>
<sequence length="132" mass="14786">MCHLAGYVGDRPIAPLLLRAIELQEPYSAGHASGLAVIDDGMLRIEKDIGHVARVRSTTEIESLEGTTGIAHSRYSSRLIRDPRYNTREMAHPFIDDTGTIALMHNGDFDNYRELWSELRGGHTFRSYSAEV</sequence>
<feature type="domain" description="Glutamine amidotransferase type-2" evidence="1">
    <location>
        <begin position="2"/>
        <end position="132"/>
    </location>
</feature>
<dbReference type="Gene3D" id="3.60.20.10">
    <property type="entry name" value="Glutamine Phosphoribosylpyrophosphate, subunit 1, domain 1"/>
    <property type="match status" value="1"/>
</dbReference>
<evidence type="ECO:0000259" key="1">
    <source>
        <dbReference type="PROSITE" id="PS51278"/>
    </source>
</evidence>
<protein>
    <recommendedName>
        <fullName evidence="1">Glutamine amidotransferase type-2 domain-containing protein</fullName>
    </recommendedName>
</protein>
<dbReference type="InterPro" id="IPR029055">
    <property type="entry name" value="Ntn_hydrolases_N"/>
</dbReference>
<evidence type="ECO:0000313" key="2">
    <source>
        <dbReference type="EMBL" id="GAG24846.1"/>
    </source>
</evidence>
<gene>
    <name evidence="2" type="ORF">S01H1_55380</name>
</gene>
<feature type="non-terminal residue" evidence="2">
    <location>
        <position position="132"/>
    </location>
</feature>
<accession>X0XIP2</accession>
<dbReference type="Pfam" id="PF13522">
    <property type="entry name" value="GATase_6"/>
    <property type="match status" value="1"/>
</dbReference>
<dbReference type="SUPFAM" id="SSF56235">
    <property type="entry name" value="N-terminal nucleophile aminohydrolases (Ntn hydrolases)"/>
    <property type="match status" value="1"/>
</dbReference>
<dbReference type="AlphaFoldDB" id="X0XIP2"/>
<proteinExistence type="predicted"/>